<gene>
    <name evidence="1" type="ORF">POPTR_018G136000v4</name>
</gene>
<comment type="caution">
    <text evidence="1">The sequence shown here is derived from an EMBL/GenBank/DDBJ whole genome shotgun (WGS) entry which is preliminary data.</text>
</comment>
<proteinExistence type="predicted"/>
<reference evidence="1 2" key="1">
    <citation type="journal article" date="2006" name="Science">
        <title>The genome of black cottonwood, Populus trichocarpa (Torr. &amp; Gray).</title>
        <authorList>
            <person name="Tuskan G.A."/>
            <person name="Difazio S."/>
            <person name="Jansson S."/>
            <person name="Bohlmann J."/>
            <person name="Grigoriev I."/>
            <person name="Hellsten U."/>
            <person name="Putnam N."/>
            <person name="Ralph S."/>
            <person name="Rombauts S."/>
            <person name="Salamov A."/>
            <person name="Schein J."/>
            <person name="Sterck L."/>
            <person name="Aerts A."/>
            <person name="Bhalerao R.R."/>
            <person name="Bhalerao R.P."/>
            <person name="Blaudez D."/>
            <person name="Boerjan W."/>
            <person name="Brun A."/>
            <person name="Brunner A."/>
            <person name="Busov V."/>
            <person name="Campbell M."/>
            <person name="Carlson J."/>
            <person name="Chalot M."/>
            <person name="Chapman J."/>
            <person name="Chen G.L."/>
            <person name="Cooper D."/>
            <person name="Coutinho P.M."/>
            <person name="Couturier J."/>
            <person name="Covert S."/>
            <person name="Cronk Q."/>
            <person name="Cunningham R."/>
            <person name="Davis J."/>
            <person name="Degroeve S."/>
            <person name="Dejardin A."/>
            <person name="Depamphilis C."/>
            <person name="Detter J."/>
            <person name="Dirks B."/>
            <person name="Dubchak I."/>
            <person name="Duplessis S."/>
            <person name="Ehlting J."/>
            <person name="Ellis B."/>
            <person name="Gendler K."/>
            <person name="Goodstein D."/>
            <person name="Gribskov M."/>
            <person name="Grimwood J."/>
            <person name="Groover A."/>
            <person name="Gunter L."/>
            <person name="Hamberger B."/>
            <person name="Heinze B."/>
            <person name="Helariutta Y."/>
            <person name="Henrissat B."/>
            <person name="Holligan D."/>
            <person name="Holt R."/>
            <person name="Huang W."/>
            <person name="Islam-Faridi N."/>
            <person name="Jones S."/>
            <person name="Jones-Rhoades M."/>
            <person name="Jorgensen R."/>
            <person name="Joshi C."/>
            <person name="Kangasjarvi J."/>
            <person name="Karlsson J."/>
            <person name="Kelleher C."/>
            <person name="Kirkpatrick R."/>
            <person name="Kirst M."/>
            <person name="Kohler A."/>
            <person name="Kalluri U."/>
            <person name="Larimer F."/>
            <person name="Leebens-Mack J."/>
            <person name="Leple J.C."/>
            <person name="Locascio P."/>
            <person name="Lou Y."/>
            <person name="Lucas S."/>
            <person name="Martin F."/>
            <person name="Montanini B."/>
            <person name="Napoli C."/>
            <person name="Nelson D.R."/>
            <person name="Nelson C."/>
            <person name="Nieminen K."/>
            <person name="Nilsson O."/>
            <person name="Pereda V."/>
            <person name="Peter G."/>
            <person name="Philippe R."/>
            <person name="Pilate G."/>
            <person name="Poliakov A."/>
            <person name="Razumovskaya J."/>
            <person name="Richardson P."/>
            <person name="Rinaldi C."/>
            <person name="Ritland K."/>
            <person name="Rouze P."/>
            <person name="Ryaboy D."/>
            <person name="Schmutz J."/>
            <person name="Schrader J."/>
            <person name="Segerman B."/>
            <person name="Shin H."/>
            <person name="Siddiqui A."/>
            <person name="Sterky F."/>
            <person name="Terry A."/>
            <person name="Tsai C.J."/>
            <person name="Uberbacher E."/>
            <person name="Unneberg P."/>
            <person name="Vahala J."/>
            <person name="Wall K."/>
            <person name="Wessler S."/>
            <person name="Yang G."/>
            <person name="Yin T."/>
            <person name="Douglas C."/>
            <person name="Marra M."/>
            <person name="Sandberg G."/>
            <person name="Van de Peer Y."/>
            <person name="Rokhsar D."/>
        </authorList>
    </citation>
    <scope>NUCLEOTIDE SEQUENCE [LARGE SCALE GENOMIC DNA]</scope>
    <source>
        <strain evidence="2">cv. Nisqually</strain>
    </source>
</reference>
<protein>
    <submittedName>
        <fullName evidence="1">Uncharacterized protein</fullName>
    </submittedName>
</protein>
<name>A0ACC0RPE7_POPTR</name>
<accession>A0ACC0RPE7</accession>
<keyword evidence="2" id="KW-1185">Reference proteome</keyword>
<evidence type="ECO:0000313" key="1">
    <source>
        <dbReference type="EMBL" id="KAI9378827.1"/>
    </source>
</evidence>
<evidence type="ECO:0000313" key="2">
    <source>
        <dbReference type="Proteomes" id="UP000006729"/>
    </source>
</evidence>
<sequence length="77" mass="9089">MDYSLFHGSSSLYWCAGMAAYERCSQLGKLCEIFAGCSRYFLLGWVLNERACLFNWVWFRWPIPSSLIWESLGFRLF</sequence>
<organism evidence="1 2">
    <name type="scientific">Populus trichocarpa</name>
    <name type="common">Western balsam poplar</name>
    <name type="synonym">Populus balsamifera subsp. trichocarpa</name>
    <dbReference type="NCBI Taxonomy" id="3694"/>
    <lineage>
        <taxon>Eukaryota</taxon>
        <taxon>Viridiplantae</taxon>
        <taxon>Streptophyta</taxon>
        <taxon>Embryophyta</taxon>
        <taxon>Tracheophyta</taxon>
        <taxon>Spermatophyta</taxon>
        <taxon>Magnoliopsida</taxon>
        <taxon>eudicotyledons</taxon>
        <taxon>Gunneridae</taxon>
        <taxon>Pentapetalae</taxon>
        <taxon>rosids</taxon>
        <taxon>fabids</taxon>
        <taxon>Malpighiales</taxon>
        <taxon>Salicaceae</taxon>
        <taxon>Saliceae</taxon>
        <taxon>Populus</taxon>
    </lineage>
</organism>
<dbReference type="EMBL" id="CM009307">
    <property type="protein sequence ID" value="KAI9378827.1"/>
    <property type="molecule type" value="Genomic_DNA"/>
</dbReference>
<dbReference type="Proteomes" id="UP000006729">
    <property type="component" value="Chromosome 18"/>
</dbReference>